<reference evidence="2" key="1">
    <citation type="submission" date="2023-07" db="EMBL/GenBank/DDBJ databases">
        <title>A chromosome-level genome assembly of Lolium multiflorum.</title>
        <authorList>
            <person name="Chen Y."/>
            <person name="Copetti D."/>
            <person name="Kolliker R."/>
            <person name="Studer B."/>
        </authorList>
    </citation>
    <scope>NUCLEOTIDE SEQUENCE</scope>
    <source>
        <strain evidence="2">02402/16</strain>
        <tissue evidence="2">Leaf</tissue>
    </source>
</reference>
<feature type="region of interest" description="Disordered" evidence="1">
    <location>
        <begin position="301"/>
        <end position="430"/>
    </location>
</feature>
<dbReference type="PANTHER" id="PTHR47481:SF37">
    <property type="entry name" value="RETROTRANSPOSON GAG DOMAIN-CONTAINING PROTEIN"/>
    <property type="match status" value="1"/>
</dbReference>
<feature type="compositionally biased region" description="Acidic residues" evidence="1">
    <location>
        <begin position="333"/>
        <end position="343"/>
    </location>
</feature>
<name>A0AAD8VTS9_LOLMU</name>
<evidence type="ECO:0000313" key="3">
    <source>
        <dbReference type="Proteomes" id="UP001231189"/>
    </source>
</evidence>
<comment type="caution">
    <text evidence="2">The sequence shown here is derived from an EMBL/GenBank/DDBJ whole genome shotgun (WGS) entry which is preliminary data.</text>
</comment>
<dbReference type="Pfam" id="PF14223">
    <property type="entry name" value="Retrotran_gag_2"/>
    <property type="match status" value="1"/>
</dbReference>
<evidence type="ECO:0000313" key="2">
    <source>
        <dbReference type="EMBL" id="KAK1616533.1"/>
    </source>
</evidence>
<evidence type="ECO:0008006" key="4">
    <source>
        <dbReference type="Google" id="ProtNLM"/>
    </source>
</evidence>
<feature type="compositionally biased region" description="Acidic residues" evidence="1">
    <location>
        <begin position="420"/>
        <end position="430"/>
    </location>
</feature>
<accession>A0AAD8VTS9</accession>
<feature type="region of interest" description="Disordered" evidence="1">
    <location>
        <begin position="188"/>
        <end position="234"/>
    </location>
</feature>
<organism evidence="2 3">
    <name type="scientific">Lolium multiflorum</name>
    <name type="common">Italian ryegrass</name>
    <name type="synonym">Lolium perenne subsp. multiflorum</name>
    <dbReference type="NCBI Taxonomy" id="4521"/>
    <lineage>
        <taxon>Eukaryota</taxon>
        <taxon>Viridiplantae</taxon>
        <taxon>Streptophyta</taxon>
        <taxon>Embryophyta</taxon>
        <taxon>Tracheophyta</taxon>
        <taxon>Spermatophyta</taxon>
        <taxon>Magnoliopsida</taxon>
        <taxon>Liliopsida</taxon>
        <taxon>Poales</taxon>
        <taxon>Poaceae</taxon>
        <taxon>BOP clade</taxon>
        <taxon>Pooideae</taxon>
        <taxon>Poodae</taxon>
        <taxon>Poeae</taxon>
        <taxon>Poeae Chloroplast Group 2 (Poeae type)</taxon>
        <taxon>Loliodinae</taxon>
        <taxon>Loliinae</taxon>
        <taxon>Lolium</taxon>
    </lineage>
</organism>
<proteinExistence type="predicted"/>
<evidence type="ECO:0000256" key="1">
    <source>
        <dbReference type="SAM" id="MobiDB-lite"/>
    </source>
</evidence>
<dbReference type="AlphaFoldDB" id="A0AAD8VTS9"/>
<dbReference type="EMBL" id="JAUUTY010000006">
    <property type="protein sequence ID" value="KAK1616533.1"/>
    <property type="molecule type" value="Genomic_DNA"/>
</dbReference>
<feature type="compositionally biased region" description="Low complexity" evidence="1">
    <location>
        <begin position="257"/>
        <end position="276"/>
    </location>
</feature>
<feature type="compositionally biased region" description="Basic and acidic residues" evidence="1">
    <location>
        <begin position="219"/>
        <end position="234"/>
    </location>
</feature>
<feature type="compositionally biased region" description="Acidic residues" evidence="1">
    <location>
        <begin position="384"/>
        <end position="399"/>
    </location>
</feature>
<protein>
    <recommendedName>
        <fullName evidence="4">Retrovirus-related Pol polyprotein from transposon TNT 1-94</fullName>
    </recommendedName>
</protein>
<feature type="compositionally biased region" description="Acidic residues" evidence="1">
    <location>
        <begin position="354"/>
        <end position="366"/>
    </location>
</feature>
<feature type="region of interest" description="Disordered" evidence="1">
    <location>
        <begin position="256"/>
        <end position="287"/>
    </location>
</feature>
<keyword evidence="3" id="KW-1185">Reference proteome</keyword>
<gene>
    <name evidence="2" type="ORF">QYE76_022050</name>
</gene>
<dbReference type="PANTHER" id="PTHR47481">
    <property type="match status" value="1"/>
</dbReference>
<sequence>MSSLKFDLPQLDYTTRFSLWQVKMRAILTQSSDLDEALDGFGKKDAKTWTDDEKRKDRKAFSLIQLHLSNNILQEVLAEKSAAALWLKLESICMSKDLTSKMHVKMKLFSHKLQEGASMMNHLSIFREIISDLLSMEVNYDDEDLALILLVSLPNSFANFRDTLLYSRDELTLAEVYEALQQREKMKSMVQAEGSSSKAEALQVRGRTENRNNNYNNYNRDKSKTDRGRSKSKGRDGKFCKYFLLFIPSHQHFQNPSSAVMSSSYSSSSGLSAQSSPFREPTPEWNPQEAHAANIRRAIADGDESSHDSSVWSEDDQSLTDGESDLRFLAIGESEEESDDDGFSWDGFSSAEEVKEEEEEEEDTSFDEPPAKRLCPWPGNMSDFDSDDDDADEEYEDNEGPAGGRYSSDDEPAGSSADSGDGDDEGSSGP</sequence>
<dbReference type="Proteomes" id="UP001231189">
    <property type="component" value="Unassembled WGS sequence"/>
</dbReference>